<evidence type="ECO:0000313" key="1">
    <source>
        <dbReference type="EMBL" id="CAK7326030.1"/>
    </source>
</evidence>
<organism evidence="1 2">
    <name type="scientific">Dovyalis caffra</name>
    <dbReference type="NCBI Taxonomy" id="77055"/>
    <lineage>
        <taxon>Eukaryota</taxon>
        <taxon>Viridiplantae</taxon>
        <taxon>Streptophyta</taxon>
        <taxon>Embryophyta</taxon>
        <taxon>Tracheophyta</taxon>
        <taxon>Spermatophyta</taxon>
        <taxon>Magnoliopsida</taxon>
        <taxon>eudicotyledons</taxon>
        <taxon>Gunneridae</taxon>
        <taxon>Pentapetalae</taxon>
        <taxon>rosids</taxon>
        <taxon>fabids</taxon>
        <taxon>Malpighiales</taxon>
        <taxon>Salicaceae</taxon>
        <taxon>Flacourtieae</taxon>
        <taxon>Dovyalis</taxon>
    </lineage>
</organism>
<reference evidence="1 2" key="1">
    <citation type="submission" date="2024-01" db="EMBL/GenBank/DDBJ databases">
        <authorList>
            <person name="Waweru B."/>
        </authorList>
    </citation>
    <scope>NUCLEOTIDE SEQUENCE [LARGE SCALE GENOMIC DNA]</scope>
</reference>
<gene>
    <name evidence="1" type="ORF">DCAF_LOCUS3725</name>
</gene>
<proteinExistence type="predicted"/>
<protein>
    <submittedName>
        <fullName evidence="1">Uncharacterized protein</fullName>
    </submittedName>
</protein>
<comment type="caution">
    <text evidence="1">The sequence shown here is derived from an EMBL/GenBank/DDBJ whole genome shotgun (WGS) entry which is preliminary data.</text>
</comment>
<sequence length="77" mass="8517">MIRLYGHFTIQGWVKGSVTEQDLCERAPATCKLGPKVMRTTLEHLQAMGTRKRNLWADNISLKNGPDDGCSTVDPAS</sequence>
<dbReference type="AlphaFoldDB" id="A0AAV1QZ03"/>
<dbReference type="Proteomes" id="UP001314170">
    <property type="component" value="Unassembled WGS sequence"/>
</dbReference>
<evidence type="ECO:0000313" key="2">
    <source>
        <dbReference type="Proteomes" id="UP001314170"/>
    </source>
</evidence>
<accession>A0AAV1QZ03</accession>
<dbReference type="EMBL" id="CAWUPB010000850">
    <property type="protein sequence ID" value="CAK7326030.1"/>
    <property type="molecule type" value="Genomic_DNA"/>
</dbReference>
<keyword evidence="2" id="KW-1185">Reference proteome</keyword>
<name>A0AAV1QZ03_9ROSI</name>